<dbReference type="Gene3D" id="3.40.80.10">
    <property type="entry name" value="Peptidoglycan recognition protein-like"/>
    <property type="match status" value="1"/>
</dbReference>
<dbReference type="KEGG" id="gso:PH603_06645"/>
<dbReference type="EC" id="3.5.1.28" evidence="3"/>
<evidence type="ECO:0000313" key="8">
    <source>
        <dbReference type="Proteomes" id="UP001217500"/>
    </source>
</evidence>
<dbReference type="GO" id="GO:0009254">
    <property type="term" value="P:peptidoglycan turnover"/>
    <property type="evidence" value="ECO:0007669"/>
    <property type="project" value="TreeGrafter"/>
</dbReference>
<dbReference type="AlphaFoldDB" id="A0AAE9XSD7"/>
<dbReference type="GO" id="GO:0071555">
    <property type="term" value="P:cell wall organization"/>
    <property type="evidence" value="ECO:0007669"/>
    <property type="project" value="UniProtKB-KW"/>
</dbReference>
<comment type="catalytic activity">
    <reaction evidence="1">
        <text>Hydrolyzes the link between N-acetylmuramoyl residues and L-amino acid residues in certain cell-wall glycopeptides.</text>
        <dbReference type="EC" id="3.5.1.28"/>
    </reaction>
</comment>
<keyword evidence="5" id="KW-0961">Cell wall biogenesis/degradation</keyword>
<dbReference type="EMBL" id="CP116805">
    <property type="protein sequence ID" value="WCL55436.1"/>
    <property type="molecule type" value="Genomic_DNA"/>
</dbReference>
<comment type="similarity">
    <text evidence="2">Belongs to the N-acetylmuramoyl-L-alanine amidase 2 family.</text>
</comment>
<dbReference type="SUPFAM" id="SSF47090">
    <property type="entry name" value="PGBD-like"/>
    <property type="match status" value="1"/>
</dbReference>
<feature type="domain" description="N-acetylmuramoyl-L-alanine amidase" evidence="6">
    <location>
        <begin position="8"/>
        <end position="145"/>
    </location>
</feature>
<keyword evidence="8" id="KW-1185">Reference proteome</keyword>
<dbReference type="PANTHER" id="PTHR30417">
    <property type="entry name" value="N-ACETYLMURAMOYL-L-ALANINE AMIDASE AMID"/>
    <property type="match status" value="1"/>
</dbReference>
<evidence type="ECO:0000256" key="1">
    <source>
        <dbReference type="ARBA" id="ARBA00001561"/>
    </source>
</evidence>
<dbReference type="RefSeq" id="WP_289505247.1">
    <property type="nucleotide sequence ID" value="NZ_CP116805.1"/>
</dbReference>
<evidence type="ECO:0000259" key="6">
    <source>
        <dbReference type="SMART" id="SM00644"/>
    </source>
</evidence>
<dbReference type="PANTHER" id="PTHR30417:SF1">
    <property type="entry name" value="N-ACETYLMURAMOYL-L-ALANINE AMIDASE AMID"/>
    <property type="match status" value="1"/>
</dbReference>
<evidence type="ECO:0000256" key="3">
    <source>
        <dbReference type="ARBA" id="ARBA00011901"/>
    </source>
</evidence>
<dbReference type="GO" id="GO:0009253">
    <property type="term" value="P:peptidoglycan catabolic process"/>
    <property type="evidence" value="ECO:0007669"/>
    <property type="project" value="InterPro"/>
</dbReference>
<dbReference type="InterPro" id="IPR036365">
    <property type="entry name" value="PGBD-like_sf"/>
</dbReference>
<organism evidence="7 8">
    <name type="scientific">Gimibacter soli</name>
    <dbReference type="NCBI Taxonomy" id="3024400"/>
    <lineage>
        <taxon>Bacteria</taxon>
        <taxon>Pseudomonadati</taxon>
        <taxon>Pseudomonadota</taxon>
        <taxon>Alphaproteobacteria</taxon>
        <taxon>Kordiimonadales</taxon>
        <taxon>Temperatibacteraceae</taxon>
        <taxon>Gimibacter</taxon>
    </lineage>
</organism>
<dbReference type="SMART" id="SM00644">
    <property type="entry name" value="Ami_2"/>
    <property type="match status" value="1"/>
</dbReference>
<accession>A0AAE9XSD7</accession>
<dbReference type="Proteomes" id="UP001217500">
    <property type="component" value="Chromosome"/>
</dbReference>
<dbReference type="InterPro" id="IPR036505">
    <property type="entry name" value="Amidase/PGRP_sf"/>
</dbReference>
<dbReference type="InterPro" id="IPR051206">
    <property type="entry name" value="NAMLAA_amidase_2"/>
</dbReference>
<gene>
    <name evidence="7" type="ORF">PH603_06645</name>
</gene>
<reference evidence="7" key="1">
    <citation type="submission" date="2023-01" db="EMBL/GenBank/DDBJ databases">
        <title>The genome sequence of Kordiimonadaceae bacterium 6D33.</title>
        <authorList>
            <person name="Liu Y."/>
        </authorList>
    </citation>
    <scope>NUCLEOTIDE SEQUENCE</scope>
    <source>
        <strain evidence="7">6D33</strain>
    </source>
</reference>
<keyword evidence="4" id="KW-0378">Hydrolase</keyword>
<dbReference type="GO" id="GO:0008745">
    <property type="term" value="F:N-acetylmuramoyl-L-alanine amidase activity"/>
    <property type="evidence" value="ECO:0007669"/>
    <property type="project" value="UniProtKB-EC"/>
</dbReference>
<name>A0AAE9XSD7_9PROT</name>
<dbReference type="GO" id="GO:0019867">
    <property type="term" value="C:outer membrane"/>
    <property type="evidence" value="ECO:0007669"/>
    <property type="project" value="TreeGrafter"/>
</dbReference>
<proteinExistence type="inferred from homology"/>
<sequence>MQAISHPSPNRDARAGGITPDMVILHYTGMETGEAALARLVDPSASVSAHYLVEEDGRIFQLVDEADRAWHAGVSHWQGREALNHHSIGIEIVNPGHEFGYRAFPEAQIAALLALLADIAGRRAIRRDLYIGHSDVAPDRKTDPGELFPWERLAAAGFGVMPAVEDAVLADTGDAPADQLAACWHHLAEIGYRIDANDPYGKGADIVAAFQRHWRRGAVTGQIDRGTAAAIASVRDQIIRLKEAS</sequence>
<dbReference type="CDD" id="cd06583">
    <property type="entry name" value="PGRP"/>
    <property type="match status" value="1"/>
</dbReference>
<dbReference type="InterPro" id="IPR002502">
    <property type="entry name" value="Amidase_domain"/>
</dbReference>
<evidence type="ECO:0000256" key="4">
    <source>
        <dbReference type="ARBA" id="ARBA00022801"/>
    </source>
</evidence>
<protein>
    <recommendedName>
        <fullName evidence="3">N-acetylmuramoyl-L-alanine amidase</fullName>
        <ecNumber evidence="3">3.5.1.28</ecNumber>
    </recommendedName>
</protein>
<dbReference type="SUPFAM" id="SSF55846">
    <property type="entry name" value="N-acetylmuramoyl-L-alanine amidase-like"/>
    <property type="match status" value="1"/>
</dbReference>
<evidence type="ECO:0000256" key="2">
    <source>
        <dbReference type="ARBA" id="ARBA00007553"/>
    </source>
</evidence>
<evidence type="ECO:0000313" key="7">
    <source>
        <dbReference type="EMBL" id="WCL55436.1"/>
    </source>
</evidence>
<dbReference type="InterPro" id="IPR036366">
    <property type="entry name" value="PGBDSf"/>
</dbReference>
<dbReference type="Gene3D" id="1.10.101.10">
    <property type="entry name" value="PGBD-like superfamily/PGBD"/>
    <property type="match status" value="1"/>
</dbReference>
<dbReference type="Pfam" id="PF01510">
    <property type="entry name" value="Amidase_2"/>
    <property type="match status" value="1"/>
</dbReference>
<evidence type="ECO:0000256" key="5">
    <source>
        <dbReference type="ARBA" id="ARBA00023316"/>
    </source>
</evidence>